<dbReference type="EMBL" id="JAWWNJ010000059">
    <property type="protein sequence ID" value="KAK7013563.1"/>
    <property type="molecule type" value="Genomic_DNA"/>
</dbReference>
<evidence type="ECO:0000313" key="3">
    <source>
        <dbReference type="Proteomes" id="UP001362999"/>
    </source>
</evidence>
<organism evidence="1 3">
    <name type="scientific">Favolaschia claudopus</name>
    <dbReference type="NCBI Taxonomy" id="2862362"/>
    <lineage>
        <taxon>Eukaryota</taxon>
        <taxon>Fungi</taxon>
        <taxon>Dikarya</taxon>
        <taxon>Basidiomycota</taxon>
        <taxon>Agaricomycotina</taxon>
        <taxon>Agaricomycetes</taxon>
        <taxon>Agaricomycetidae</taxon>
        <taxon>Agaricales</taxon>
        <taxon>Marasmiineae</taxon>
        <taxon>Mycenaceae</taxon>
        <taxon>Favolaschia</taxon>
    </lineage>
</organism>
<dbReference type="EMBL" id="JAWWNJ010000196">
    <property type="protein sequence ID" value="KAK6972027.1"/>
    <property type="molecule type" value="Genomic_DNA"/>
</dbReference>
<dbReference type="AlphaFoldDB" id="A0AAV9Z6J6"/>
<sequence>LSIDVELKKKGLQTGINWYKVHESYLRYLLDGLRNRSKPVVPLFRAWDDELFR</sequence>
<keyword evidence="3" id="KW-1185">Reference proteome</keyword>
<name>A0AAV9Z6J6_9AGAR</name>
<evidence type="ECO:0000313" key="1">
    <source>
        <dbReference type="EMBL" id="KAK6972027.1"/>
    </source>
</evidence>
<feature type="non-terminal residue" evidence="1">
    <location>
        <position position="1"/>
    </location>
</feature>
<proteinExistence type="predicted"/>
<dbReference type="Proteomes" id="UP001362999">
    <property type="component" value="Unassembled WGS sequence"/>
</dbReference>
<gene>
    <name evidence="2" type="ORF">R3P38DRAFT_2546273</name>
    <name evidence="1" type="ORF">R3P38DRAFT_2585548</name>
</gene>
<evidence type="ECO:0000313" key="2">
    <source>
        <dbReference type="EMBL" id="KAK7013563.1"/>
    </source>
</evidence>
<accession>A0AAV9Z6J6</accession>
<protein>
    <submittedName>
        <fullName evidence="1">Uncharacterized protein</fullName>
    </submittedName>
</protein>
<reference evidence="1 3" key="1">
    <citation type="journal article" date="2024" name="J Genomics">
        <title>Draft genome sequencing and assembly of Favolaschia claudopus CIRM-BRFM 2984 isolated from oak limbs.</title>
        <authorList>
            <person name="Navarro D."/>
            <person name="Drula E."/>
            <person name="Chaduli D."/>
            <person name="Cazenave R."/>
            <person name="Ahrendt S."/>
            <person name="Wang J."/>
            <person name="Lipzen A."/>
            <person name="Daum C."/>
            <person name="Barry K."/>
            <person name="Grigoriev I.V."/>
            <person name="Favel A."/>
            <person name="Rosso M.N."/>
            <person name="Martin F."/>
        </authorList>
    </citation>
    <scope>NUCLEOTIDE SEQUENCE [LARGE SCALE GENOMIC DNA]</scope>
    <source>
        <strain evidence="1 3">CIRM-BRFM 2984</strain>
    </source>
</reference>
<comment type="caution">
    <text evidence="1">The sequence shown here is derived from an EMBL/GenBank/DDBJ whole genome shotgun (WGS) entry which is preliminary data.</text>
</comment>